<dbReference type="EMBL" id="WIPF01000013">
    <property type="protein sequence ID" value="KAF3229121.1"/>
    <property type="molecule type" value="Genomic_DNA"/>
</dbReference>
<feature type="compositionally biased region" description="Low complexity" evidence="1">
    <location>
        <begin position="633"/>
        <end position="647"/>
    </location>
</feature>
<keyword evidence="2" id="KW-0732">Signal</keyword>
<dbReference type="Proteomes" id="UP000483672">
    <property type="component" value="Unassembled WGS sequence"/>
</dbReference>
<name>A0A6G1MGD2_ORBOL</name>
<feature type="region of interest" description="Disordered" evidence="1">
    <location>
        <begin position="328"/>
        <end position="375"/>
    </location>
</feature>
<dbReference type="AlphaFoldDB" id="A0A6G1MGD2"/>
<feature type="region of interest" description="Disordered" evidence="1">
    <location>
        <begin position="430"/>
        <end position="460"/>
    </location>
</feature>
<accession>A0A6G1MGD2</accession>
<feature type="compositionally biased region" description="Basic and acidic residues" evidence="1">
    <location>
        <begin position="336"/>
        <end position="353"/>
    </location>
</feature>
<evidence type="ECO:0000313" key="4">
    <source>
        <dbReference type="Proteomes" id="UP000483672"/>
    </source>
</evidence>
<feature type="signal peptide" evidence="2">
    <location>
        <begin position="1"/>
        <end position="32"/>
    </location>
</feature>
<protein>
    <submittedName>
        <fullName evidence="3">Uncharacterized protein</fullName>
    </submittedName>
</protein>
<evidence type="ECO:0000256" key="2">
    <source>
        <dbReference type="SAM" id="SignalP"/>
    </source>
</evidence>
<organism evidence="3 4">
    <name type="scientific">Orbilia oligospora</name>
    <name type="common">Nematode-trapping fungus</name>
    <name type="synonym">Arthrobotrys oligospora</name>
    <dbReference type="NCBI Taxonomy" id="2813651"/>
    <lineage>
        <taxon>Eukaryota</taxon>
        <taxon>Fungi</taxon>
        <taxon>Dikarya</taxon>
        <taxon>Ascomycota</taxon>
        <taxon>Pezizomycotina</taxon>
        <taxon>Orbiliomycetes</taxon>
        <taxon>Orbiliales</taxon>
        <taxon>Orbiliaceae</taxon>
        <taxon>Orbilia</taxon>
    </lineage>
</organism>
<feature type="compositionally biased region" description="Low complexity" evidence="1">
    <location>
        <begin position="588"/>
        <end position="612"/>
    </location>
</feature>
<feature type="region of interest" description="Disordered" evidence="1">
    <location>
        <begin position="588"/>
        <end position="763"/>
    </location>
</feature>
<reference evidence="3 4" key="1">
    <citation type="submission" date="2019-06" db="EMBL/GenBank/DDBJ databases">
        <authorList>
            <person name="Palmer J.M."/>
        </authorList>
    </citation>
    <scope>NUCLEOTIDE SEQUENCE [LARGE SCALE GENOMIC DNA]</scope>
    <source>
        <strain evidence="3 4">TWF191</strain>
    </source>
</reference>
<gene>
    <name evidence="3" type="ORF">TWF191_001674</name>
</gene>
<feature type="compositionally biased region" description="Low complexity" evidence="1">
    <location>
        <begin position="682"/>
        <end position="705"/>
    </location>
</feature>
<feature type="chain" id="PRO_5041171180" evidence="2">
    <location>
        <begin position="33"/>
        <end position="763"/>
    </location>
</feature>
<feature type="region of interest" description="Disordered" evidence="1">
    <location>
        <begin position="509"/>
        <end position="555"/>
    </location>
</feature>
<sequence length="763" mass="84813">MPFPQTPYTYTAHLLTTLLLLTLTFHPTPTTAYYQLASRSKRGEWFGNFPNYTAGSRMGDNKVNKCISYTNTSDRGAVIAVTIYNQPGLGTSAPVFAFYEDTVCGGKGSGARNPTFVAVLDKPFAGGEEGEEVYYNPDDVDGVWLINLLQATGKEPTFKTMKALDYASELHPKGLLAGTENDPAQVIYKWNNKGVRERNYITGSVVKIEEPGGIIEKLTTSSDMYMAIRDLTERALRPGSENIPNPLPKYFQQVANGEVARGLTAPYLGEAIDSEADIRRKKIEMRRRSKQQRIENPQGIKNILSAIEKEQGDMSDTSVQVELEDFLASLDDDEPEPRIEEPKPQIQEPEPRIEVPGPRVDIQGPESGFGGSDQLRKELELEPAATTLDQSNIIQQEAQPAVEEFEGDLYMDVIGANVPAEKQLIEVEYGRSETPDEQRLVKAAEPIDDLDSQDSRNSARARAFQQFMEKAASIQSEPDQQGTETIPLIKTEWELGDQVAPVSLRIRPDGVSIVPNPKNQKVPITRPSQKSRSQPEDPIVISSDGSVAGEEPRAADAMEIEEEEIVQDAQTGQILPQAIIEEQVQEQVQEQIQEQVQEQIPQPQNPNINQEEFPIERIAAVDAIEEEEPLALQDIQQSIQPQPQSEQFPPPQARTLESGESSRSASRFRESMMGFQPEPFMRRSSTSTGRRPRSSRQSEQSLQRASFDDIENPPPGSIPNSNDRIALESFLEQEDQLPGREGSFENYEGFVAGRRRGSGSPPT</sequence>
<evidence type="ECO:0000313" key="3">
    <source>
        <dbReference type="EMBL" id="KAF3229121.1"/>
    </source>
</evidence>
<proteinExistence type="predicted"/>
<feature type="compositionally biased region" description="Basic and acidic residues" evidence="1">
    <location>
        <begin position="430"/>
        <end position="442"/>
    </location>
</feature>
<evidence type="ECO:0000256" key="1">
    <source>
        <dbReference type="SAM" id="MobiDB-lite"/>
    </source>
</evidence>
<comment type="caution">
    <text evidence="3">The sequence shown here is derived from an EMBL/GenBank/DDBJ whole genome shotgun (WGS) entry which is preliminary data.</text>
</comment>